<keyword evidence="1" id="KW-0378">Hydrolase</keyword>
<dbReference type="PANTHER" id="PTHR46523:SF1">
    <property type="entry name" value="DCTP PYROPHOSPHATASE 1"/>
    <property type="match status" value="1"/>
</dbReference>
<reference evidence="1 2" key="1">
    <citation type="submission" date="2019-09" db="EMBL/GenBank/DDBJ databases">
        <title>Genome sequence and assembly of Adhaeribacter sp.</title>
        <authorList>
            <person name="Chhetri G."/>
        </authorList>
    </citation>
    <scope>NUCLEOTIDE SEQUENCE [LARGE SCALE GENOMIC DNA]</scope>
    <source>
        <strain evidence="1 2">DK36</strain>
    </source>
</reference>
<dbReference type="GO" id="GO:0047429">
    <property type="term" value="F:nucleoside triphosphate diphosphatase activity"/>
    <property type="evidence" value="ECO:0007669"/>
    <property type="project" value="InterPro"/>
</dbReference>
<dbReference type="Proteomes" id="UP000323426">
    <property type="component" value="Unassembled WGS sequence"/>
</dbReference>
<keyword evidence="2" id="KW-1185">Reference proteome</keyword>
<dbReference type="RefSeq" id="WP_150093425.1">
    <property type="nucleotide sequence ID" value="NZ_VWSF01000038.1"/>
</dbReference>
<dbReference type="GO" id="GO:0009143">
    <property type="term" value="P:nucleoside triphosphate catabolic process"/>
    <property type="evidence" value="ECO:0007669"/>
    <property type="project" value="InterPro"/>
</dbReference>
<organism evidence="1 2">
    <name type="scientific">Adhaeribacter rhizoryzae</name>
    <dbReference type="NCBI Taxonomy" id="2607907"/>
    <lineage>
        <taxon>Bacteria</taxon>
        <taxon>Pseudomonadati</taxon>
        <taxon>Bacteroidota</taxon>
        <taxon>Cytophagia</taxon>
        <taxon>Cytophagales</taxon>
        <taxon>Hymenobacteraceae</taxon>
        <taxon>Adhaeribacter</taxon>
    </lineage>
</organism>
<accession>A0A5M6CWU3</accession>
<dbReference type="PIRSF" id="PIRSF029826">
    <property type="entry name" value="UCP029826_pph"/>
    <property type="match status" value="1"/>
</dbReference>
<dbReference type="EMBL" id="VWSF01000038">
    <property type="protein sequence ID" value="KAA5538860.1"/>
    <property type="molecule type" value="Genomic_DNA"/>
</dbReference>
<gene>
    <name evidence="1" type="ORF">F0145_25490</name>
</gene>
<sequence>MENKDLIKKIIAFREERNWEQFHSIKDLCLGLSIEVSELQEFFLWKTNEQINSIKIEKKEHIADELADIFIFLAYLSNDLGIDLDKAIVTKIDKNDDKYPIEKSRGSNKKYNEL</sequence>
<dbReference type="CDD" id="cd11537">
    <property type="entry name" value="NTP-PPase_RS21-C6_like"/>
    <property type="match status" value="1"/>
</dbReference>
<proteinExistence type="predicted"/>
<comment type="caution">
    <text evidence="1">The sequence shown here is derived from an EMBL/GenBank/DDBJ whole genome shotgun (WGS) entry which is preliminary data.</text>
</comment>
<dbReference type="PANTHER" id="PTHR46523">
    <property type="entry name" value="DCTP PYROPHOSPHATASE 1"/>
    <property type="match status" value="1"/>
</dbReference>
<dbReference type="Gene3D" id="1.10.287.1080">
    <property type="entry name" value="MazG-like"/>
    <property type="match status" value="1"/>
</dbReference>
<dbReference type="InterPro" id="IPR025984">
    <property type="entry name" value="DCTPP"/>
</dbReference>
<name>A0A5M6CWU3_9BACT</name>
<dbReference type="InterPro" id="IPR052555">
    <property type="entry name" value="dCTP_Pyrophosphatase"/>
</dbReference>
<dbReference type="Pfam" id="PF12643">
    <property type="entry name" value="MazG-like"/>
    <property type="match status" value="1"/>
</dbReference>
<protein>
    <submittedName>
        <fullName evidence="1">Nucleotide pyrophosphohydrolase</fullName>
    </submittedName>
</protein>
<evidence type="ECO:0000313" key="1">
    <source>
        <dbReference type="EMBL" id="KAA5538860.1"/>
    </source>
</evidence>
<dbReference type="AlphaFoldDB" id="A0A5M6CWU3"/>
<evidence type="ECO:0000313" key="2">
    <source>
        <dbReference type="Proteomes" id="UP000323426"/>
    </source>
</evidence>
<dbReference type="SUPFAM" id="SSF101386">
    <property type="entry name" value="all-alpha NTP pyrophosphatases"/>
    <property type="match status" value="1"/>
</dbReference>